<evidence type="ECO:0000313" key="4">
    <source>
        <dbReference type="Proteomes" id="UP001152803"/>
    </source>
</evidence>
<dbReference type="Pfam" id="PF00781">
    <property type="entry name" value="DAGK_cat"/>
    <property type="match status" value="1"/>
</dbReference>
<dbReference type="Pfam" id="PF19280">
    <property type="entry name" value="CERK_C"/>
    <property type="match status" value="1"/>
</dbReference>
<dbReference type="SUPFAM" id="SSF111331">
    <property type="entry name" value="NAD kinase/diacylglycerol kinase-like"/>
    <property type="match status" value="1"/>
</dbReference>
<dbReference type="GO" id="GO:0001729">
    <property type="term" value="F:ceramide kinase activity"/>
    <property type="evidence" value="ECO:0007669"/>
    <property type="project" value="TreeGrafter"/>
</dbReference>
<accession>A0A9Q1DGB3</accession>
<feature type="region of interest" description="Disordered" evidence="1">
    <location>
        <begin position="700"/>
        <end position="724"/>
    </location>
</feature>
<dbReference type="Gene3D" id="2.60.200.40">
    <property type="match status" value="1"/>
</dbReference>
<feature type="compositionally biased region" description="Basic and acidic residues" evidence="1">
    <location>
        <begin position="713"/>
        <end position="724"/>
    </location>
</feature>
<keyword evidence="4" id="KW-1185">Reference proteome</keyword>
<dbReference type="PANTHER" id="PTHR12358:SF25">
    <property type="entry name" value="CERAMIDE KINASE"/>
    <property type="match status" value="1"/>
</dbReference>
<dbReference type="InterPro" id="IPR050187">
    <property type="entry name" value="Lipid_Phosphate_FormReg"/>
</dbReference>
<dbReference type="Pfam" id="PF25382">
    <property type="entry name" value="PH_CERK"/>
    <property type="match status" value="1"/>
</dbReference>
<organism evidence="3 4">
    <name type="scientific">Conger conger</name>
    <name type="common">Conger eel</name>
    <name type="synonym">Muraena conger</name>
    <dbReference type="NCBI Taxonomy" id="82655"/>
    <lineage>
        <taxon>Eukaryota</taxon>
        <taxon>Metazoa</taxon>
        <taxon>Chordata</taxon>
        <taxon>Craniata</taxon>
        <taxon>Vertebrata</taxon>
        <taxon>Euteleostomi</taxon>
        <taxon>Actinopterygii</taxon>
        <taxon>Neopterygii</taxon>
        <taxon>Teleostei</taxon>
        <taxon>Anguilliformes</taxon>
        <taxon>Congridae</taxon>
        <taxon>Conger</taxon>
    </lineage>
</organism>
<dbReference type="OrthoDB" id="530923at2759"/>
<dbReference type="SMART" id="SM00046">
    <property type="entry name" value="DAGKc"/>
    <property type="match status" value="1"/>
</dbReference>
<proteinExistence type="predicted"/>
<dbReference type="InterPro" id="IPR001206">
    <property type="entry name" value="Diacylglycerol_kinase_cat_dom"/>
</dbReference>
<dbReference type="InterPro" id="IPR045363">
    <property type="entry name" value="CERK_C"/>
</dbReference>
<dbReference type="AlphaFoldDB" id="A0A9Q1DGB3"/>
<dbReference type="InterPro" id="IPR017438">
    <property type="entry name" value="ATP-NAD_kinase_N"/>
</dbReference>
<reference evidence="3" key="1">
    <citation type="journal article" date="2023" name="Science">
        <title>Genome structures resolve the early diversification of teleost fishes.</title>
        <authorList>
            <person name="Parey E."/>
            <person name="Louis A."/>
            <person name="Montfort J."/>
            <person name="Bouchez O."/>
            <person name="Roques C."/>
            <person name="Iampietro C."/>
            <person name="Lluch J."/>
            <person name="Castinel A."/>
            <person name="Donnadieu C."/>
            <person name="Desvignes T."/>
            <person name="Floi Bucao C."/>
            <person name="Jouanno E."/>
            <person name="Wen M."/>
            <person name="Mejri S."/>
            <person name="Dirks R."/>
            <person name="Jansen H."/>
            <person name="Henkel C."/>
            <person name="Chen W.J."/>
            <person name="Zahm M."/>
            <person name="Cabau C."/>
            <person name="Klopp C."/>
            <person name="Thompson A.W."/>
            <person name="Robinson-Rechavi M."/>
            <person name="Braasch I."/>
            <person name="Lecointre G."/>
            <person name="Bobe J."/>
            <person name="Postlethwait J.H."/>
            <person name="Berthelot C."/>
            <person name="Roest Crollius H."/>
            <person name="Guiguen Y."/>
        </authorList>
    </citation>
    <scope>NUCLEOTIDE SEQUENCE</scope>
    <source>
        <strain evidence="3">Concon-B</strain>
    </source>
</reference>
<name>A0A9Q1DGB3_CONCO</name>
<feature type="domain" description="DAGKc" evidence="2">
    <location>
        <begin position="138"/>
        <end position="289"/>
    </location>
</feature>
<evidence type="ECO:0000313" key="3">
    <source>
        <dbReference type="EMBL" id="KAJ8269161.1"/>
    </source>
</evidence>
<dbReference type="PROSITE" id="PS50146">
    <property type="entry name" value="DAGK"/>
    <property type="match status" value="1"/>
</dbReference>
<protein>
    <recommendedName>
        <fullName evidence="2">DAGKc domain-containing protein</fullName>
    </recommendedName>
</protein>
<dbReference type="Gene3D" id="3.40.50.10330">
    <property type="entry name" value="Probable inorganic polyphosphate/atp-NAD kinase, domain 1"/>
    <property type="match status" value="1"/>
</dbReference>
<dbReference type="GO" id="GO:0006672">
    <property type="term" value="P:ceramide metabolic process"/>
    <property type="evidence" value="ECO:0007669"/>
    <property type="project" value="TreeGrafter"/>
</dbReference>
<dbReference type="GO" id="GO:0016020">
    <property type="term" value="C:membrane"/>
    <property type="evidence" value="ECO:0007669"/>
    <property type="project" value="GOC"/>
</dbReference>
<dbReference type="PANTHER" id="PTHR12358">
    <property type="entry name" value="SPHINGOSINE KINASE"/>
    <property type="match status" value="1"/>
</dbReference>
<dbReference type="EMBL" id="JAFJMO010000008">
    <property type="protein sequence ID" value="KAJ8269161.1"/>
    <property type="molecule type" value="Genomic_DNA"/>
</dbReference>
<dbReference type="InterPro" id="IPR016064">
    <property type="entry name" value="NAD/diacylglycerol_kinase_sf"/>
</dbReference>
<dbReference type="Proteomes" id="UP001152803">
    <property type="component" value="Unassembled WGS sequence"/>
</dbReference>
<gene>
    <name evidence="3" type="ORF">COCON_G00117680</name>
</gene>
<evidence type="ECO:0000256" key="1">
    <source>
        <dbReference type="SAM" id="MobiDB-lite"/>
    </source>
</evidence>
<sequence length="724" mass="80406">MEKQPRLLSSQLLLKNRVFEVTLTRALLTWKEIQTKKKRVSGSIHSTFKVAGSYCVPVAEIVAVRETEVASRTKDEGRWQKMSQKPTEGCPYAFTVSYVERGRQHRWRCSDVTFHCSDWTLCQQWAQSIREQLLLQTSRPKHLLVYINPYGGKQQGKLIYEEKVAPLFSRASISTDVIVTEYANHARDHLKMDADLKKYDGVVCVGGDGMFSEIVHGLVSRTQADCGVDQDCAEEKLVPCTIRIGIIPAGSTDCICYATVGANDPVTSALHIIVGDSQPLDVCSVHHNNTFLRYSVSLLGYGFYGDVLADSERKRWMGPARYDFSGLKTFLTHHYYEGTVSFLPATDILGTPRDKSKCRAGCYICQHNGKLLSEDPLLYKMEEELSCSEMEGDWRVVRGKFLAINAACMSCACPRSPKGLSPAAHLADGTSDLILIRKCSRVSFLRHLLRHTNKDDQFDLAFVEVHRVRKFRFTPKQCESDLELDLRERGAGGVAEGGKRLFRQICRDHPACGCTPVNSSWNCDGEILPHAAIEVGVHCQLIRLFARGIEDQPLFEDFCAPSVTGALDAALLAAIKESDGQGASAQNGPGGPCLAASLALAASHTQRLLFACPTSVLRGSPDELRFWFQTVPGRLLLTAHSDSEAMALRLGAWDEPEFGCTMATDHYGHFIPLQPHKSLEGIDRNVSSAVKSSHLLLFPTGSERGKHQSPVAERFESRRLTPRR</sequence>
<comment type="caution">
    <text evidence="3">The sequence shown here is derived from an EMBL/GenBank/DDBJ whole genome shotgun (WGS) entry which is preliminary data.</text>
</comment>
<evidence type="ECO:0000259" key="2">
    <source>
        <dbReference type="PROSITE" id="PS50146"/>
    </source>
</evidence>
<dbReference type="InterPro" id="IPR057465">
    <property type="entry name" value="CERK_PH"/>
</dbReference>